<proteinExistence type="predicted"/>
<feature type="compositionally biased region" description="Basic and acidic residues" evidence="1">
    <location>
        <begin position="123"/>
        <end position="136"/>
    </location>
</feature>
<feature type="region of interest" description="Disordered" evidence="1">
    <location>
        <begin position="497"/>
        <end position="536"/>
    </location>
</feature>
<gene>
    <name evidence="2" type="ORF">B0H63DRAFT_186489</name>
</gene>
<keyword evidence="3" id="KW-1185">Reference proteome</keyword>
<dbReference type="PANTHER" id="PTHR35391:SF7">
    <property type="entry name" value="C2H2-TYPE DOMAIN-CONTAINING PROTEIN"/>
    <property type="match status" value="1"/>
</dbReference>
<evidence type="ECO:0000313" key="2">
    <source>
        <dbReference type="EMBL" id="KAK3385682.1"/>
    </source>
</evidence>
<feature type="compositionally biased region" description="Polar residues" evidence="1">
    <location>
        <begin position="508"/>
        <end position="517"/>
    </location>
</feature>
<evidence type="ECO:0000313" key="3">
    <source>
        <dbReference type="Proteomes" id="UP001285441"/>
    </source>
</evidence>
<dbReference type="Proteomes" id="UP001285441">
    <property type="component" value="Unassembled WGS sequence"/>
</dbReference>
<sequence>MDPDAQSEIQASFWECHSRFQECLELCVFGQDTWMEDRSADFNIWGFSIKADAMGHSSLDHRLRNWPELSSIIVGLLSNLTTALERCLKKSNSIQDLSAVVNTPSEQDHGTSVWSDFSDDSDDAQKEAEPRSRGAFSEEKIQIAATIDQLVRISVAIKRSGNRRRLERADESFKESQYPDLERHLTSLIRIAHLDIREAAANDYLNAANDTRLLTDVQRRLVRLNLLRHHRIKYATRLKPTSPPILAPVPAMSRKKPLIAIPSVLKRKGREHDVSVPQTAPVATASKSAHTKSTASGFTSIPLTATDLGSQFKIPSAPPLPSVTNISRIASKQDYPRCPATKGLFICPYCSQSLYAEDFSKVSKWRSHVAQDIFPYSCIFQDCKTPDQLYTTSDEWNVHMRNEHTNSRWLCSICPSDASPFESQQDWESHVTASHPGVFPPEQISTLGELALRNVFIPPPCPLCSYRAVSGDGDTNEHNATHLHEWALRCLPGNAADGDTGTATSGGMESQSLSASVSEPGEGEHEEENAEAGLNKQTKKRYLQQGRSVHQSIKAFFGENDNHYDLLGFNMDLSFFTDSSRGLLASSYYGTLSGDELEDHIRSFIRIHEGFELIHGRPRDVDERLLSDAIEAMQVEYDALMRSYVSRTTPSHLRSFVEHDFDLNLDLENAVAGAAMADNQTPIGGQTVSVSACRAATSLVRKLVDLKLQEWALRYERYVGPHRNKILMQAKVLLDDLVQRSDRWVSDRKEWSDEDYEVVVWIKENLISERLAWDEL</sequence>
<accession>A0AAE0NQ60</accession>
<dbReference type="AlphaFoldDB" id="A0AAE0NQ60"/>
<evidence type="ECO:0008006" key="4">
    <source>
        <dbReference type="Google" id="ProtNLM"/>
    </source>
</evidence>
<feature type="compositionally biased region" description="Polar residues" evidence="1">
    <location>
        <begin position="99"/>
        <end position="114"/>
    </location>
</feature>
<comment type="caution">
    <text evidence="2">The sequence shown here is derived from an EMBL/GenBank/DDBJ whole genome shotgun (WGS) entry which is preliminary data.</text>
</comment>
<dbReference type="EMBL" id="JAULSW010000004">
    <property type="protein sequence ID" value="KAK3385682.1"/>
    <property type="molecule type" value="Genomic_DNA"/>
</dbReference>
<protein>
    <recommendedName>
        <fullName evidence="4">C2H2-type domain-containing protein</fullName>
    </recommendedName>
</protein>
<reference evidence="2" key="1">
    <citation type="journal article" date="2023" name="Mol. Phylogenet. Evol.">
        <title>Genome-scale phylogeny and comparative genomics of the fungal order Sordariales.</title>
        <authorList>
            <person name="Hensen N."/>
            <person name="Bonometti L."/>
            <person name="Westerberg I."/>
            <person name="Brannstrom I.O."/>
            <person name="Guillou S."/>
            <person name="Cros-Aarteil S."/>
            <person name="Calhoun S."/>
            <person name="Haridas S."/>
            <person name="Kuo A."/>
            <person name="Mondo S."/>
            <person name="Pangilinan J."/>
            <person name="Riley R."/>
            <person name="LaButti K."/>
            <person name="Andreopoulos B."/>
            <person name="Lipzen A."/>
            <person name="Chen C."/>
            <person name="Yan M."/>
            <person name="Daum C."/>
            <person name="Ng V."/>
            <person name="Clum A."/>
            <person name="Steindorff A."/>
            <person name="Ohm R.A."/>
            <person name="Martin F."/>
            <person name="Silar P."/>
            <person name="Natvig D.O."/>
            <person name="Lalanne C."/>
            <person name="Gautier V."/>
            <person name="Ament-Velasquez S.L."/>
            <person name="Kruys A."/>
            <person name="Hutchinson M.I."/>
            <person name="Powell A.J."/>
            <person name="Barry K."/>
            <person name="Miller A.N."/>
            <person name="Grigoriev I.V."/>
            <person name="Debuchy R."/>
            <person name="Gladieux P."/>
            <person name="Hiltunen Thoren M."/>
            <person name="Johannesson H."/>
        </authorList>
    </citation>
    <scope>NUCLEOTIDE SEQUENCE</scope>
    <source>
        <strain evidence="2">CBS 232.78</strain>
    </source>
</reference>
<feature type="region of interest" description="Disordered" evidence="1">
    <location>
        <begin position="99"/>
        <end position="136"/>
    </location>
</feature>
<name>A0AAE0NQ60_9PEZI</name>
<feature type="region of interest" description="Disordered" evidence="1">
    <location>
        <begin position="269"/>
        <end position="288"/>
    </location>
</feature>
<reference evidence="2" key="2">
    <citation type="submission" date="2023-06" db="EMBL/GenBank/DDBJ databases">
        <authorList>
            <consortium name="Lawrence Berkeley National Laboratory"/>
            <person name="Haridas S."/>
            <person name="Hensen N."/>
            <person name="Bonometti L."/>
            <person name="Westerberg I."/>
            <person name="Brannstrom I.O."/>
            <person name="Guillou S."/>
            <person name="Cros-Aarteil S."/>
            <person name="Calhoun S."/>
            <person name="Kuo A."/>
            <person name="Mondo S."/>
            <person name="Pangilinan J."/>
            <person name="Riley R."/>
            <person name="LaButti K."/>
            <person name="Andreopoulos B."/>
            <person name="Lipzen A."/>
            <person name="Chen C."/>
            <person name="Yanf M."/>
            <person name="Daum C."/>
            <person name="Ng V."/>
            <person name="Clum A."/>
            <person name="Steindorff A."/>
            <person name="Ohm R."/>
            <person name="Martin F."/>
            <person name="Silar P."/>
            <person name="Natvig D."/>
            <person name="Lalanne C."/>
            <person name="Gautier V."/>
            <person name="Ament-velasquez S.L."/>
            <person name="Kruys A."/>
            <person name="Hutchinson M.I."/>
            <person name="Powell A.J."/>
            <person name="Barry K."/>
            <person name="Miller A.N."/>
            <person name="Grigoriev I.V."/>
            <person name="Debuchy R."/>
            <person name="Gladieux P."/>
            <person name="Thoren M.H."/>
            <person name="Johannesson H."/>
        </authorList>
    </citation>
    <scope>NUCLEOTIDE SEQUENCE</scope>
    <source>
        <strain evidence="2">CBS 232.78</strain>
    </source>
</reference>
<evidence type="ECO:0000256" key="1">
    <source>
        <dbReference type="SAM" id="MobiDB-lite"/>
    </source>
</evidence>
<dbReference type="PANTHER" id="PTHR35391">
    <property type="entry name" value="C2H2-TYPE DOMAIN-CONTAINING PROTEIN-RELATED"/>
    <property type="match status" value="1"/>
</dbReference>
<feature type="compositionally biased region" description="Low complexity" evidence="1">
    <location>
        <begin position="497"/>
        <end position="507"/>
    </location>
</feature>
<organism evidence="2 3">
    <name type="scientific">Podospora didyma</name>
    <dbReference type="NCBI Taxonomy" id="330526"/>
    <lineage>
        <taxon>Eukaryota</taxon>
        <taxon>Fungi</taxon>
        <taxon>Dikarya</taxon>
        <taxon>Ascomycota</taxon>
        <taxon>Pezizomycotina</taxon>
        <taxon>Sordariomycetes</taxon>
        <taxon>Sordariomycetidae</taxon>
        <taxon>Sordariales</taxon>
        <taxon>Podosporaceae</taxon>
        <taxon>Podospora</taxon>
    </lineage>
</organism>